<accession>A0A327ZMD4</accession>
<organism evidence="2 3">
    <name type="scientific">Macrococcus epidermidis</name>
    <dbReference type="NCBI Taxonomy" id="1902580"/>
    <lineage>
        <taxon>Bacteria</taxon>
        <taxon>Bacillati</taxon>
        <taxon>Bacillota</taxon>
        <taxon>Bacilli</taxon>
        <taxon>Bacillales</taxon>
        <taxon>Staphylococcaceae</taxon>
        <taxon>Macrococcus</taxon>
    </lineage>
</organism>
<feature type="domain" description="VOC" evidence="1">
    <location>
        <begin position="159"/>
        <end position="283"/>
    </location>
</feature>
<name>A0A327ZMD4_9STAP</name>
<evidence type="ECO:0000259" key="1">
    <source>
        <dbReference type="PROSITE" id="PS51819"/>
    </source>
</evidence>
<dbReference type="InterPro" id="IPR037523">
    <property type="entry name" value="VOC_core"/>
</dbReference>
<proteinExistence type="predicted"/>
<reference evidence="2 3" key="1">
    <citation type="journal article" date="2018" name="Front. Microbiol.">
        <title>Description and Comparative Genomics of Macrococcus caseolyticus subsp. hominis subsp. nov., Macrococcus goetzii sp. nov., Macrococcus epidermidis sp. nov., and Macrococcus bohemicus sp. nov., Novel Macrococci From Human Clinical Material With Virulence Potential and Suspected Uptake of Foreign DNA by Natural Transformation.</title>
        <authorList>
            <person name="Maslanova I."/>
            <person name="Wertheimer Z."/>
            <person name="Sedlacek I."/>
            <person name="Svec P."/>
            <person name="Indrakova A."/>
            <person name="Kovarovic V."/>
            <person name="Schumann P."/>
            <person name="Sproer C."/>
            <person name="Kralova S."/>
            <person name="Sedo O."/>
            <person name="Kristofova L."/>
            <person name="Vrbovska V."/>
            <person name="Fuzik T."/>
            <person name="Petras P."/>
            <person name="Zdrahal Z."/>
            <person name="Ruzickova V."/>
            <person name="Doskar J."/>
            <person name="Pantucek R."/>
        </authorList>
    </citation>
    <scope>NUCLEOTIDE SEQUENCE [LARGE SCALE GENOMIC DNA]</scope>
    <source>
        <strain evidence="2 3">01/688</strain>
    </source>
</reference>
<sequence>MNVRKILGQHHASGITKDAAKNLVFYTEILGMRLVKKTVNQDDPSMYHLFYADGVANPGTDITFFEIPNVGSTYRGTNSISQIALRVKSDESIHYFKERFEQYNVYHDTPIEINGRLTLEFEDFEGQRLALVSDRTNSGVAAGTPWEKSIVPVEFGITGLGPFKMDVQDAEGFSSVLTEIFGYRSTGSFVHPVTQQQILTFSSDLGGTGDELQVVHNTEAKERPGKGSMHHIALRVKDEDALQEWIDFIKENNIPSSGFVDRHFFKSLYIRTRQGILIELATDGPGFDVNEPLESLGESLSLPPFLEAKREWIESQVKPLPEVKHL</sequence>
<gene>
    <name evidence="2" type="ORF">BHU61_13030</name>
</gene>
<dbReference type="Proteomes" id="UP000249808">
    <property type="component" value="Unassembled WGS sequence"/>
</dbReference>
<comment type="caution">
    <text evidence="2">The sequence shown here is derived from an EMBL/GenBank/DDBJ whole genome shotgun (WGS) entry which is preliminary data.</text>
</comment>
<keyword evidence="2" id="KW-0560">Oxidoreductase</keyword>
<keyword evidence="3" id="KW-1185">Reference proteome</keyword>
<dbReference type="PANTHER" id="PTHR36110:SF4">
    <property type="entry name" value="RING-CLEAVING DIOXYGENASE MHQA-RELATED"/>
    <property type="match status" value="1"/>
</dbReference>
<dbReference type="PANTHER" id="PTHR36110">
    <property type="entry name" value="RING-CLEAVING DIOXYGENASE MHQE-RELATED"/>
    <property type="match status" value="1"/>
</dbReference>
<keyword evidence="2" id="KW-0223">Dioxygenase</keyword>
<dbReference type="GO" id="GO:0051213">
    <property type="term" value="F:dioxygenase activity"/>
    <property type="evidence" value="ECO:0007669"/>
    <property type="project" value="UniProtKB-KW"/>
</dbReference>
<dbReference type="PROSITE" id="PS51819">
    <property type="entry name" value="VOC"/>
    <property type="match status" value="2"/>
</dbReference>
<dbReference type="AlphaFoldDB" id="A0A327ZMD4"/>
<dbReference type="RefSeq" id="WP_111717506.1">
    <property type="nucleotide sequence ID" value="NZ_JBHSSR010000010.1"/>
</dbReference>
<dbReference type="SUPFAM" id="SSF54593">
    <property type="entry name" value="Glyoxalase/Bleomycin resistance protein/Dihydroxybiphenyl dioxygenase"/>
    <property type="match status" value="1"/>
</dbReference>
<feature type="domain" description="VOC" evidence="1">
    <location>
        <begin position="8"/>
        <end position="134"/>
    </location>
</feature>
<dbReference type="InterPro" id="IPR004360">
    <property type="entry name" value="Glyas_Fos-R_dOase_dom"/>
</dbReference>
<evidence type="ECO:0000313" key="2">
    <source>
        <dbReference type="EMBL" id="RAK43601.1"/>
    </source>
</evidence>
<evidence type="ECO:0000313" key="3">
    <source>
        <dbReference type="Proteomes" id="UP000249808"/>
    </source>
</evidence>
<dbReference type="InterPro" id="IPR052537">
    <property type="entry name" value="Extradiol_RC_dioxygenase"/>
</dbReference>
<dbReference type="Gene3D" id="3.10.180.10">
    <property type="entry name" value="2,3-Dihydroxybiphenyl 1,2-Dioxygenase, domain 1"/>
    <property type="match status" value="2"/>
</dbReference>
<dbReference type="EMBL" id="PZJH01000013">
    <property type="protein sequence ID" value="RAK43601.1"/>
    <property type="molecule type" value="Genomic_DNA"/>
</dbReference>
<dbReference type="InterPro" id="IPR029068">
    <property type="entry name" value="Glyas_Bleomycin-R_OHBP_Dase"/>
</dbReference>
<dbReference type="Pfam" id="PF00903">
    <property type="entry name" value="Glyoxalase"/>
    <property type="match status" value="2"/>
</dbReference>
<protein>
    <submittedName>
        <fullName evidence="2">Ring-cleaving dioxygenase</fullName>
    </submittedName>
</protein>